<dbReference type="InterPro" id="IPR044398">
    <property type="entry name" value="Globin-sensor_dom"/>
</dbReference>
<gene>
    <name evidence="13" type="primary">dosC</name>
    <name evidence="13" type="ORF">Taqua_01018</name>
</gene>
<dbReference type="GO" id="GO:0046872">
    <property type="term" value="F:metal ion binding"/>
    <property type="evidence" value="ECO:0007669"/>
    <property type="project" value="UniProtKB-KW"/>
</dbReference>
<keyword evidence="4" id="KW-0349">Heme</keyword>
<accession>A0A554WPR6</accession>
<organism evidence="13 14">
    <name type="scientific">Tepidimonas aquatica</name>
    <dbReference type="NCBI Taxonomy" id="247482"/>
    <lineage>
        <taxon>Bacteria</taxon>
        <taxon>Pseudomonadati</taxon>
        <taxon>Pseudomonadota</taxon>
        <taxon>Betaproteobacteria</taxon>
        <taxon>Burkholderiales</taxon>
        <taxon>Tepidimonas</taxon>
    </lineage>
</organism>
<dbReference type="NCBIfam" id="TIGR00254">
    <property type="entry name" value="GGDEF"/>
    <property type="match status" value="1"/>
</dbReference>
<dbReference type="PANTHER" id="PTHR45138:SF9">
    <property type="entry name" value="DIGUANYLATE CYCLASE DGCM-RELATED"/>
    <property type="match status" value="1"/>
</dbReference>
<comment type="catalytic activity">
    <reaction evidence="11">
        <text>2 GTP = 3',3'-c-di-GMP + 2 diphosphate</text>
        <dbReference type="Rhea" id="RHEA:24898"/>
        <dbReference type="ChEBI" id="CHEBI:33019"/>
        <dbReference type="ChEBI" id="CHEBI:37565"/>
        <dbReference type="ChEBI" id="CHEBI:58805"/>
        <dbReference type="EC" id="2.7.7.65"/>
    </reaction>
</comment>
<dbReference type="Pfam" id="PF00990">
    <property type="entry name" value="GGDEF"/>
    <property type="match status" value="1"/>
</dbReference>
<keyword evidence="6" id="KW-0479">Metal-binding</keyword>
<reference evidence="13 14" key="1">
    <citation type="submission" date="2019-07" db="EMBL/GenBank/DDBJ databases">
        <title>Tepidimonas aquatica CLN-1 draft genome.</title>
        <authorList>
            <person name="Da Costa M.S."/>
            <person name="Froufe H.J.C."/>
            <person name="Egas C."/>
            <person name="Albuquerque L."/>
        </authorList>
    </citation>
    <scope>NUCLEOTIDE SEQUENCE [LARGE SCALE GENOMIC DNA]</scope>
    <source>
        <strain evidence="13 14">CLN-1</strain>
    </source>
</reference>
<evidence type="ECO:0000313" key="13">
    <source>
        <dbReference type="EMBL" id="TSE25543.1"/>
    </source>
</evidence>
<evidence type="ECO:0000313" key="14">
    <source>
        <dbReference type="Proteomes" id="UP000318554"/>
    </source>
</evidence>
<keyword evidence="9" id="KW-0408">Iron</keyword>
<dbReference type="InterPro" id="IPR048442">
    <property type="entry name" value="DosC_2nd"/>
</dbReference>
<dbReference type="PANTHER" id="PTHR45138">
    <property type="entry name" value="REGULATORY COMPONENTS OF SENSORY TRANSDUCTION SYSTEM"/>
    <property type="match status" value="1"/>
</dbReference>
<keyword evidence="5 13" id="KW-0808">Transferase</keyword>
<dbReference type="GO" id="GO:0052621">
    <property type="term" value="F:diguanylate cyclase activity"/>
    <property type="evidence" value="ECO:0007669"/>
    <property type="project" value="UniProtKB-EC"/>
</dbReference>
<dbReference type="GO" id="GO:0005886">
    <property type="term" value="C:plasma membrane"/>
    <property type="evidence" value="ECO:0007669"/>
    <property type="project" value="TreeGrafter"/>
</dbReference>
<dbReference type="CDD" id="cd01949">
    <property type="entry name" value="GGDEF"/>
    <property type="match status" value="1"/>
</dbReference>
<dbReference type="SUPFAM" id="SSF55073">
    <property type="entry name" value="Nucleotide cyclase"/>
    <property type="match status" value="1"/>
</dbReference>
<evidence type="ECO:0000256" key="1">
    <source>
        <dbReference type="ARBA" id="ARBA00001971"/>
    </source>
</evidence>
<dbReference type="Pfam" id="PF11563">
    <property type="entry name" value="Protoglobin"/>
    <property type="match status" value="1"/>
</dbReference>
<proteinExistence type="predicted"/>
<comment type="caution">
    <text evidence="13">The sequence shown here is derived from an EMBL/GenBank/DDBJ whole genome shotgun (WGS) entry which is preliminary data.</text>
</comment>
<evidence type="ECO:0000256" key="4">
    <source>
        <dbReference type="ARBA" id="ARBA00022617"/>
    </source>
</evidence>
<dbReference type="PROSITE" id="PS50887">
    <property type="entry name" value="GGDEF"/>
    <property type="match status" value="1"/>
</dbReference>
<feature type="domain" description="GGDEF" evidence="12">
    <location>
        <begin position="331"/>
        <end position="464"/>
    </location>
</feature>
<dbReference type="EC" id="2.7.7.65" evidence="2"/>
<evidence type="ECO:0000256" key="3">
    <source>
        <dbReference type="ARBA" id="ARBA00015125"/>
    </source>
</evidence>
<dbReference type="InterPro" id="IPR039435">
    <property type="entry name" value="DosC_GS"/>
</dbReference>
<evidence type="ECO:0000256" key="9">
    <source>
        <dbReference type="ARBA" id="ARBA00023004"/>
    </source>
</evidence>
<dbReference type="Proteomes" id="UP000318554">
    <property type="component" value="Unassembled WGS sequence"/>
</dbReference>
<keyword evidence="13" id="KW-0548">Nucleotidyltransferase</keyword>
<evidence type="ECO:0000256" key="2">
    <source>
        <dbReference type="ARBA" id="ARBA00012528"/>
    </source>
</evidence>
<dbReference type="AlphaFoldDB" id="A0A554WPR6"/>
<dbReference type="InterPro" id="IPR012292">
    <property type="entry name" value="Globin/Proto"/>
</dbReference>
<keyword evidence="14" id="KW-1185">Reference proteome</keyword>
<dbReference type="Pfam" id="PF21118">
    <property type="entry name" value="DosC_2nd"/>
    <property type="match status" value="1"/>
</dbReference>
<dbReference type="GO" id="GO:0043709">
    <property type="term" value="P:cell adhesion involved in single-species biofilm formation"/>
    <property type="evidence" value="ECO:0007669"/>
    <property type="project" value="TreeGrafter"/>
</dbReference>
<evidence type="ECO:0000256" key="7">
    <source>
        <dbReference type="ARBA" id="ARBA00022741"/>
    </source>
</evidence>
<dbReference type="FunFam" id="3.30.70.270:FF:000001">
    <property type="entry name" value="Diguanylate cyclase domain protein"/>
    <property type="match status" value="1"/>
</dbReference>
<dbReference type="CDD" id="cd14757">
    <property type="entry name" value="GS_EcDosC-like_GGDEF"/>
    <property type="match status" value="1"/>
</dbReference>
<dbReference type="GO" id="GO:1902201">
    <property type="term" value="P:negative regulation of bacterial-type flagellum-dependent cell motility"/>
    <property type="evidence" value="ECO:0007669"/>
    <property type="project" value="TreeGrafter"/>
</dbReference>
<evidence type="ECO:0000256" key="10">
    <source>
        <dbReference type="ARBA" id="ARBA00029839"/>
    </source>
</evidence>
<dbReference type="RefSeq" id="WP_144325346.1">
    <property type="nucleotide sequence ID" value="NZ_VJNA01000010.1"/>
</dbReference>
<evidence type="ECO:0000256" key="8">
    <source>
        <dbReference type="ARBA" id="ARBA00022842"/>
    </source>
</evidence>
<evidence type="ECO:0000256" key="6">
    <source>
        <dbReference type="ARBA" id="ARBA00022723"/>
    </source>
</evidence>
<dbReference type="GO" id="GO:0020037">
    <property type="term" value="F:heme binding"/>
    <property type="evidence" value="ECO:0007669"/>
    <property type="project" value="InterPro"/>
</dbReference>
<evidence type="ECO:0000256" key="5">
    <source>
        <dbReference type="ARBA" id="ARBA00022679"/>
    </source>
</evidence>
<comment type="cofactor">
    <cofactor evidence="1">
        <name>heme</name>
        <dbReference type="ChEBI" id="CHEBI:30413"/>
    </cofactor>
</comment>
<dbReference type="OrthoDB" id="9813903at2"/>
<protein>
    <recommendedName>
        <fullName evidence="3">Diguanylate cyclase DosC</fullName>
        <ecNumber evidence="2">2.7.7.65</ecNumber>
    </recommendedName>
    <alternativeName>
        <fullName evidence="10">Direct oxygen-sensing cyclase</fullName>
    </alternativeName>
</protein>
<dbReference type="EMBL" id="VJNA01000010">
    <property type="protein sequence ID" value="TSE25543.1"/>
    <property type="molecule type" value="Genomic_DNA"/>
</dbReference>
<dbReference type="InterPro" id="IPR043128">
    <property type="entry name" value="Rev_trsase/Diguanyl_cyclase"/>
</dbReference>
<dbReference type="InterPro" id="IPR000160">
    <property type="entry name" value="GGDEF_dom"/>
</dbReference>
<name>A0A554WPR6_9BURK</name>
<evidence type="ECO:0000256" key="11">
    <source>
        <dbReference type="ARBA" id="ARBA00034247"/>
    </source>
</evidence>
<dbReference type="SUPFAM" id="SSF46458">
    <property type="entry name" value="Globin-like"/>
    <property type="match status" value="1"/>
</dbReference>
<dbReference type="GO" id="GO:0019825">
    <property type="term" value="F:oxygen binding"/>
    <property type="evidence" value="ECO:0007669"/>
    <property type="project" value="InterPro"/>
</dbReference>
<dbReference type="InterPro" id="IPR050469">
    <property type="entry name" value="Diguanylate_Cyclase"/>
</dbReference>
<keyword evidence="8" id="KW-0460">Magnesium</keyword>
<sequence length="474" mass="53300">MIVSQHSRADFDPVVEWQSILTKTPPAIAQRISALAHDLGDELAEAFYTEMLTHPQAKLFLDADIVHQRLHASMRRWLAELFEPHPPEALSAIVAQQRHVGEVHARIQLPMHLVARGARFLKGRLLSRLLHRPDVAALDAQQTEAALLYVNDLFDLALELMAESYVRDTQRVARTEEAFRLHALSQNLQVERERQRFLLAAWGQEVLFALHRGGQPLVLPTLRGSEFGLWFLHKGDNLFEGAPEVEPVHASLDRIDNALLPQLQVQDPQRQPVLITELQAALGNLQYLVQVLFERHIELESGRDALTRLLNRRFLGPILGREVHLAQQRRIPFALLLLDLDHFKLVNDQHSHDAGDTVLQQTALLLLNHVRASDFVFRYGGEEFLVVLVDVTPEQALRHADKLCQRIAEHTYELPGGVALNLTASIGVAPYCGHPDYQYLIHQADTALYQAKRSGRNRVVVAGDAAVGPPTIAA</sequence>
<dbReference type="Gene3D" id="1.10.490.10">
    <property type="entry name" value="Globins"/>
    <property type="match status" value="1"/>
</dbReference>
<dbReference type="GO" id="GO:0000166">
    <property type="term" value="F:nucleotide binding"/>
    <property type="evidence" value="ECO:0007669"/>
    <property type="project" value="UniProtKB-KW"/>
</dbReference>
<dbReference type="InterPro" id="IPR009050">
    <property type="entry name" value="Globin-like_sf"/>
</dbReference>
<dbReference type="InterPro" id="IPR029787">
    <property type="entry name" value="Nucleotide_cyclase"/>
</dbReference>
<keyword evidence="7" id="KW-0547">Nucleotide-binding</keyword>
<dbReference type="UniPathway" id="UPA00599"/>
<dbReference type="SMART" id="SM00267">
    <property type="entry name" value="GGDEF"/>
    <property type="match status" value="1"/>
</dbReference>
<evidence type="ECO:0000259" key="12">
    <source>
        <dbReference type="PROSITE" id="PS50887"/>
    </source>
</evidence>
<dbReference type="Gene3D" id="3.30.70.270">
    <property type="match status" value="1"/>
</dbReference>